<evidence type="ECO:0000313" key="5">
    <source>
        <dbReference type="Proteomes" id="UP000593875"/>
    </source>
</evidence>
<keyword evidence="1" id="KW-0238">DNA-binding</keyword>
<evidence type="ECO:0000313" key="4">
    <source>
        <dbReference type="EMBL" id="QOL48037.1"/>
    </source>
</evidence>
<dbReference type="CDD" id="cd00338">
    <property type="entry name" value="Ser_Recombinase"/>
    <property type="match status" value="1"/>
</dbReference>
<dbReference type="PROSITE" id="PS51737">
    <property type="entry name" value="RECOMBINASE_DNA_BIND"/>
    <property type="match status" value="1"/>
</dbReference>
<dbReference type="SUPFAM" id="SSF53041">
    <property type="entry name" value="Resolvase-like"/>
    <property type="match status" value="1"/>
</dbReference>
<dbReference type="GO" id="GO:0003677">
    <property type="term" value="F:DNA binding"/>
    <property type="evidence" value="ECO:0007669"/>
    <property type="project" value="UniProtKB-KW"/>
</dbReference>
<dbReference type="EMBL" id="CP062941">
    <property type="protein sequence ID" value="QOL48037.1"/>
    <property type="molecule type" value="Genomic_DNA"/>
</dbReference>
<dbReference type="InterPro" id="IPR011109">
    <property type="entry name" value="DNA_bind_recombinase_dom"/>
</dbReference>
<dbReference type="Gene3D" id="3.40.50.1390">
    <property type="entry name" value="Resolvase, N-terminal catalytic domain"/>
    <property type="match status" value="1"/>
</dbReference>
<reference evidence="4 5" key="1">
    <citation type="submission" date="2020-10" db="EMBL/GenBank/DDBJ databases">
        <title>Genome sequencing of Massilia sp. LPB0304.</title>
        <authorList>
            <person name="Kim J."/>
        </authorList>
    </citation>
    <scope>NUCLEOTIDE SEQUENCE [LARGE SCALE GENOMIC DNA]</scope>
    <source>
        <strain evidence="4 5">LPB0304</strain>
    </source>
</reference>
<gene>
    <name evidence="4" type="ORF">LPB04_13530</name>
</gene>
<dbReference type="SMART" id="SM00857">
    <property type="entry name" value="Resolvase"/>
    <property type="match status" value="1"/>
</dbReference>
<sequence>MNPTAFSYIRWSSAPQGKGHTEERQTDIAEEYAKAKGLVLDTTRNMRDAGVSGWSGRNISDGALGAFIKAIEAGDIAPGSFLLIEDIDRLSRLPVMDALAVFQRIIGAGITIVTLRDKQEYSLERLKEDWTPLMPILFAMARGHGESERKSDLIGKAWRNKKLAAASEARTPIGDNAPMWLSYSPDKGYTLKEKWTPIIERMFQLYIDGHGLIAISHILNDEGVRTSRGGIWGPSSLDRVLNNRSVIGEYQPRTRKGKVRENAGNPIPRYYPPAIDEETFYRAQRVRESRNRTGTSKQSKNFNLFQGIGQCRLCGSTLHSVSKGAPPKNHTYLRCSSAKKRVCKAGYIRLDAAEAVFREVLAKIESAKSLVHDASAELVRQQSELRGRIDEHRQHLKQLVEVLQTNTSSTILGEVVRRETAITDLTKQVDEISLALASNAITDKESFFASLDLVSYEGRNRANALLKELHITIRVATEKPHRYHVYQDEEPLFDLVKRADKEKPVFYPANNKQRAIIMRQEGTFTPLINFDEDAFDGDAEGEQYENEGYDSREWY</sequence>
<dbReference type="InterPro" id="IPR038109">
    <property type="entry name" value="DNA_bind_recomb_sf"/>
</dbReference>
<evidence type="ECO:0000256" key="2">
    <source>
        <dbReference type="ARBA" id="ARBA00023172"/>
    </source>
</evidence>
<dbReference type="RefSeq" id="WP_193685088.1">
    <property type="nucleotide sequence ID" value="NZ_CP062941.1"/>
</dbReference>
<dbReference type="Pfam" id="PF00239">
    <property type="entry name" value="Resolvase"/>
    <property type="match status" value="1"/>
</dbReference>
<dbReference type="InterPro" id="IPR036162">
    <property type="entry name" value="Resolvase-like_N_sf"/>
</dbReference>
<protein>
    <submittedName>
        <fullName evidence="4">Recombinase family protein</fullName>
    </submittedName>
</protein>
<proteinExistence type="predicted"/>
<dbReference type="InterPro" id="IPR025827">
    <property type="entry name" value="Zn_ribbon_recom_dom"/>
</dbReference>
<dbReference type="InterPro" id="IPR050639">
    <property type="entry name" value="SSR_resolvase"/>
</dbReference>
<keyword evidence="2" id="KW-0233">DNA recombination</keyword>
<dbReference type="KEGG" id="mlir:LPB04_13530"/>
<dbReference type="Gene3D" id="3.90.1750.20">
    <property type="entry name" value="Putative Large Serine Recombinase, Chain B, Domain 2"/>
    <property type="match status" value="1"/>
</dbReference>
<dbReference type="PANTHER" id="PTHR30461">
    <property type="entry name" value="DNA-INVERTASE FROM LAMBDOID PROPHAGE"/>
    <property type="match status" value="1"/>
</dbReference>
<dbReference type="Proteomes" id="UP000593875">
    <property type="component" value="Chromosome"/>
</dbReference>
<name>A0A7L9TZJ8_9BURK</name>
<evidence type="ECO:0000256" key="1">
    <source>
        <dbReference type="ARBA" id="ARBA00023125"/>
    </source>
</evidence>
<dbReference type="PANTHER" id="PTHR30461:SF2">
    <property type="entry name" value="SERINE RECOMBINASE PINE-RELATED"/>
    <property type="match status" value="1"/>
</dbReference>
<accession>A0A7L9TZJ8</accession>
<dbReference type="InterPro" id="IPR006119">
    <property type="entry name" value="Resolv_N"/>
</dbReference>
<dbReference type="Pfam" id="PF07508">
    <property type="entry name" value="Recombinase"/>
    <property type="match status" value="1"/>
</dbReference>
<keyword evidence="5" id="KW-1185">Reference proteome</keyword>
<organism evidence="4 5">
    <name type="scientific">Massilia litorea</name>
    <dbReference type="NCBI Taxonomy" id="2769491"/>
    <lineage>
        <taxon>Bacteria</taxon>
        <taxon>Pseudomonadati</taxon>
        <taxon>Pseudomonadota</taxon>
        <taxon>Betaproteobacteria</taxon>
        <taxon>Burkholderiales</taxon>
        <taxon>Oxalobacteraceae</taxon>
        <taxon>Telluria group</taxon>
        <taxon>Massilia</taxon>
    </lineage>
</organism>
<feature type="domain" description="Recombinase" evidence="3">
    <location>
        <begin position="178"/>
        <end position="293"/>
    </location>
</feature>
<dbReference type="Pfam" id="PF13408">
    <property type="entry name" value="Zn_ribbon_recom"/>
    <property type="match status" value="1"/>
</dbReference>
<dbReference type="GO" id="GO:0000150">
    <property type="term" value="F:DNA strand exchange activity"/>
    <property type="evidence" value="ECO:0007669"/>
    <property type="project" value="InterPro"/>
</dbReference>
<evidence type="ECO:0000259" key="3">
    <source>
        <dbReference type="PROSITE" id="PS51737"/>
    </source>
</evidence>
<dbReference type="AlphaFoldDB" id="A0A7L9TZJ8"/>